<reference evidence="1" key="1">
    <citation type="submission" date="2006-10" db="EMBL/GenBank/DDBJ databases">
        <authorList>
            <person name="Amadeo P."/>
            <person name="Zhao Q."/>
            <person name="Wortman J."/>
            <person name="Fraser-Liggett C."/>
            <person name="Carlton J."/>
        </authorList>
    </citation>
    <scope>NUCLEOTIDE SEQUENCE</scope>
    <source>
        <strain evidence="1">G3</strain>
    </source>
</reference>
<protein>
    <submittedName>
        <fullName evidence="1">Uncharacterized protein</fullName>
    </submittedName>
</protein>
<evidence type="ECO:0000313" key="1">
    <source>
        <dbReference type="EMBL" id="EAX91641.1"/>
    </source>
</evidence>
<dbReference type="VEuPathDB" id="TrichDB:TVAGG3_0130340"/>
<reference evidence="1" key="2">
    <citation type="journal article" date="2007" name="Science">
        <title>Draft genome sequence of the sexually transmitted pathogen Trichomonas vaginalis.</title>
        <authorList>
            <person name="Carlton J.M."/>
            <person name="Hirt R.P."/>
            <person name="Silva J.C."/>
            <person name="Delcher A.L."/>
            <person name="Schatz M."/>
            <person name="Zhao Q."/>
            <person name="Wortman J.R."/>
            <person name="Bidwell S.L."/>
            <person name="Alsmark U.C.M."/>
            <person name="Besteiro S."/>
            <person name="Sicheritz-Ponten T."/>
            <person name="Noel C.J."/>
            <person name="Dacks J.B."/>
            <person name="Foster P.G."/>
            <person name="Simillion C."/>
            <person name="Van de Peer Y."/>
            <person name="Miranda-Saavedra D."/>
            <person name="Barton G.J."/>
            <person name="Westrop G.D."/>
            <person name="Mueller S."/>
            <person name="Dessi D."/>
            <person name="Fiori P.L."/>
            <person name="Ren Q."/>
            <person name="Paulsen I."/>
            <person name="Zhang H."/>
            <person name="Bastida-Corcuera F.D."/>
            <person name="Simoes-Barbosa A."/>
            <person name="Brown M.T."/>
            <person name="Hayes R.D."/>
            <person name="Mukherjee M."/>
            <person name="Okumura C.Y."/>
            <person name="Schneider R."/>
            <person name="Smith A.J."/>
            <person name="Vanacova S."/>
            <person name="Villalvazo M."/>
            <person name="Haas B.J."/>
            <person name="Pertea M."/>
            <person name="Feldblyum T.V."/>
            <person name="Utterback T.R."/>
            <person name="Shu C.L."/>
            <person name="Osoegawa K."/>
            <person name="de Jong P.J."/>
            <person name="Hrdy I."/>
            <person name="Horvathova L."/>
            <person name="Zubacova Z."/>
            <person name="Dolezal P."/>
            <person name="Malik S.B."/>
            <person name="Logsdon J.M. Jr."/>
            <person name="Henze K."/>
            <person name="Gupta A."/>
            <person name="Wang C.C."/>
            <person name="Dunne R.L."/>
            <person name="Upcroft J.A."/>
            <person name="Upcroft P."/>
            <person name="White O."/>
            <person name="Salzberg S.L."/>
            <person name="Tang P."/>
            <person name="Chiu C.-H."/>
            <person name="Lee Y.-S."/>
            <person name="Embley T.M."/>
            <person name="Coombs G.H."/>
            <person name="Mottram J.C."/>
            <person name="Tachezy J."/>
            <person name="Fraser-Liggett C.M."/>
            <person name="Johnson P.J."/>
        </authorList>
    </citation>
    <scope>NUCLEOTIDE SEQUENCE [LARGE SCALE GENOMIC DNA]</scope>
    <source>
        <strain evidence="1">G3</strain>
    </source>
</reference>
<dbReference type="KEGG" id="tva:4749340"/>
<dbReference type="VEuPathDB" id="TrichDB:TVAG_001930"/>
<name>A2FTX8_TRIV3</name>
<dbReference type="InParanoid" id="A2FTX8"/>
<dbReference type="EMBL" id="DS114020">
    <property type="protein sequence ID" value="EAX91641.1"/>
    <property type="molecule type" value="Genomic_DNA"/>
</dbReference>
<dbReference type="Proteomes" id="UP000001542">
    <property type="component" value="Unassembled WGS sequence"/>
</dbReference>
<dbReference type="RefSeq" id="XP_001304571.1">
    <property type="nucleotide sequence ID" value="XM_001304570.1"/>
</dbReference>
<proteinExistence type="predicted"/>
<dbReference type="AlphaFoldDB" id="A2FTX8"/>
<gene>
    <name evidence="1" type="ORF">TVAG_001930</name>
</gene>
<organism evidence="1 2">
    <name type="scientific">Trichomonas vaginalis (strain ATCC PRA-98 / G3)</name>
    <dbReference type="NCBI Taxonomy" id="412133"/>
    <lineage>
        <taxon>Eukaryota</taxon>
        <taxon>Metamonada</taxon>
        <taxon>Parabasalia</taxon>
        <taxon>Trichomonadida</taxon>
        <taxon>Trichomonadidae</taxon>
        <taxon>Trichomonas</taxon>
    </lineage>
</organism>
<keyword evidence="2" id="KW-1185">Reference proteome</keyword>
<evidence type="ECO:0000313" key="2">
    <source>
        <dbReference type="Proteomes" id="UP000001542"/>
    </source>
</evidence>
<sequence>MSATEVECEREFSFVTNLFDIHATRASAQLIENKMKGSYMKRYNQLKEYATTNNLRRPYNYSELFERYDSVN</sequence>
<accession>A2FTX8</accession>
<dbReference type="SMR" id="A2FTX8"/>